<organism evidence="3 4">
    <name type="scientific">Mycolicibacterium obuense</name>
    <dbReference type="NCBI Taxonomy" id="1807"/>
    <lineage>
        <taxon>Bacteria</taxon>
        <taxon>Bacillati</taxon>
        <taxon>Actinomycetota</taxon>
        <taxon>Actinomycetes</taxon>
        <taxon>Mycobacteriales</taxon>
        <taxon>Mycobacteriaceae</taxon>
        <taxon>Mycolicibacterium</taxon>
    </lineage>
</organism>
<reference evidence="3 4" key="1">
    <citation type="journal article" date="2015" name="Genome Announc.">
        <title>Draft Genome Sequence of Mycobacterium obuense Strain UC1, Isolated from Patient Sputum.</title>
        <authorList>
            <person name="Greninger A.L."/>
            <person name="Cunningham G."/>
            <person name="Hsu E.D."/>
            <person name="Yu J.M."/>
            <person name="Chiu C.Y."/>
            <person name="Miller S."/>
        </authorList>
    </citation>
    <scope>NUCLEOTIDE SEQUENCE [LARGE SCALE GENOMIC DNA]</scope>
    <source>
        <strain evidence="3 4">UC1</strain>
    </source>
</reference>
<dbReference type="InterPro" id="IPR055797">
    <property type="entry name" value="DUF7373"/>
</dbReference>
<evidence type="ECO:0000259" key="2">
    <source>
        <dbReference type="Pfam" id="PF24092"/>
    </source>
</evidence>
<protein>
    <submittedName>
        <fullName evidence="3">Uncharacterized protein</fullName>
    </submittedName>
</protein>
<comment type="caution">
    <text evidence="3">The sequence shown here is derived from an EMBL/GenBank/DDBJ whole genome shotgun (WGS) entry which is preliminary data.</text>
</comment>
<dbReference type="Pfam" id="PF24088">
    <property type="entry name" value="DUF7373"/>
    <property type="match status" value="1"/>
</dbReference>
<dbReference type="InterPro" id="IPR056463">
    <property type="entry name" value="DUF7373_C"/>
</dbReference>
<evidence type="ECO:0000313" key="3">
    <source>
        <dbReference type="EMBL" id="KKE99200.2"/>
    </source>
</evidence>
<keyword evidence="4" id="KW-1185">Reference proteome</keyword>
<dbReference type="PATRIC" id="fig|1807.13.peg.5666"/>
<name>A0A0M2JRK0_9MYCO</name>
<dbReference type="Pfam" id="PF24092">
    <property type="entry name" value="DUF7373_C"/>
    <property type="match status" value="1"/>
</dbReference>
<dbReference type="Proteomes" id="UP000034150">
    <property type="component" value="Unassembled WGS sequence"/>
</dbReference>
<feature type="domain" description="DUF7373" evidence="1">
    <location>
        <begin position="50"/>
        <end position="251"/>
    </location>
</feature>
<evidence type="ECO:0000259" key="1">
    <source>
        <dbReference type="Pfam" id="PF24088"/>
    </source>
</evidence>
<sequence length="407" mass="42160">MSVLTVVSCSTTETGTAVKAADDGGAVVALMDTGGYATAAGPPFGAAGDDVAKQNVMEAHRLAEYTVGPWEVDLALTALPSALEAARVAPIITVDDLRRGQIIPAPLIDIAAARGVLGGFTTLRIAPAATGQQRSLQTVILRFPAPQDAAGAAADMVSAVPPELGVPPGPPQPVANNPDVTALTFKLPDASTRVIGISARAQFLVFQSARVEDGFLGTSADLLVDGASSKQANRLDQFSPTAPDKLAALPMDPTGSLLARTLWSLDGSGPVMYGVWSPQAWLHFELDPIATAALFKTAGVDAVSQRLTTVYQAGNADGATRLADGLTEQIAALPQVAKTAGVQGLPSATCFKSADGLPATSPMSWQRTQWVAKCVGHVDRYTYTAFSADPVDARRQMAAQYRILAGE</sequence>
<accession>A0A0M2JRK0</accession>
<evidence type="ECO:0000313" key="4">
    <source>
        <dbReference type="Proteomes" id="UP000034150"/>
    </source>
</evidence>
<dbReference type="AlphaFoldDB" id="A0A0M2JRK0"/>
<feature type="domain" description="DUF7373" evidence="2">
    <location>
        <begin position="270"/>
        <end position="405"/>
    </location>
</feature>
<gene>
    <name evidence="3" type="ORF">WN67_25320</name>
</gene>
<proteinExistence type="predicted"/>
<dbReference type="EMBL" id="LAUZ02000116">
    <property type="protein sequence ID" value="KKE99200.2"/>
    <property type="molecule type" value="Genomic_DNA"/>
</dbReference>